<evidence type="ECO:0000256" key="9">
    <source>
        <dbReference type="ARBA" id="ARBA00022946"/>
    </source>
</evidence>
<accession>A0ABV2AK99</accession>
<dbReference type="PROSITE" id="PS50222">
    <property type="entry name" value="EF_HAND_2"/>
    <property type="match status" value="2"/>
</dbReference>
<dbReference type="Proteomes" id="UP001439008">
    <property type="component" value="Unassembled WGS sequence"/>
</dbReference>
<evidence type="ECO:0000313" key="17">
    <source>
        <dbReference type="Proteomes" id="UP001439008"/>
    </source>
</evidence>
<dbReference type="InterPro" id="IPR002048">
    <property type="entry name" value="EF_hand_dom"/>
</dbReference>
<gene>
    <name evidence="16" type="ORF">MHBO_001820</name>
</gene>
<comment type="similarity">
    <text evidence="13">Belongs to the MICU1 family. MICU1 subfamily.</text>
</comment>
<dbReference type="InterPro" id="IPR039800">
    <property type="entry name" value="MICU1/2/3"/>
</dbReference>
<proteinExistence type="inferred from homology"/>
<name>A0ABV2AK99_9EUKA</name>
<evidence type="ECO:0000256" key="13">
    <source>
        <dbReference type="ARBA" id="ARBA00038333"/>
    </source>
</evidence>
<reference evidence="16 17" key="1">
    <citation type="journal article" date="2024" name="BMC Biol.">
        <title>Comparative genomics of Ascetosporea gives new insight into the evolutionary basis for animal parasitism in Rhizaria.</title>
        <authorList>
            <person name="Hiltunen Thoren M."/>
            <person name="Onut-Brannstrom I."/>
            <person name="Alfjorden A."/>
            <person name="Peckova H."/>
            <person name="Swords F."/>
            <person name="Hooper C."/>
            <person name="Holzer A.S."/>
            <person name="Bass D."/>
            <person name="Burki F."/>
        </authorList>
    </citation>
    <scope>NUCLEOTIDE SEQUENCE [LARGE SCALE GENOMIC DNA]</scope>
    <source>
        <strain evidence="16">20-A016</strain>
    </source>
</reference>
<dbReference type="PANTHER" id="PTHR12294">
    <property type="entry name" value="EF HAND DOMAIN FAMILY A1,A2-RELATED"/>
    <property type="match status" value="1"/>
</dbReference>
<keyword evidence="12" id="KW-0472">Membrane</keyword>
<dbReference type="SUPFAM" id="SSF47473">
    <property type="entry name" value="EF-hand"/>
    <property type="match status" value="2"/>
</dbReference>
<organism evidence="16 17">
    <name type="scientific">Bonamia ostreae</name>
    <dbReference type="NCBI Taxonomy" id="126728"/>
    <lineage>
        <taxon>Eukaryota</taxon>
        <taxon>Sar</taxon>
        <taxon>Rhizaria</taxon>
        <taxon>Endomyxa</taxon>
        <taxon>Ascetosporea</taxon>
        <taxon>Haplosporida</taxon>
        <taxon>Bonamia</taxon>
    </lineage>
</organism>
<keyword evidence="8" id="KW-0106">Calcium</keyword>
<dbReference type="CDD" id="cd00051">
    <property type="entry name" value="EFh"/>
    <property type="match status" value="1"/>
</dbReference>
<keyword evidence="5" id="KW-0479">Metal-binding</keyword>
<keyword evidence="10" id="KW-0406">Ion transport</keyword>
<dbReference type="InterPro" id="IPR018247">
    <property type="entry name" value="EF_Hand_1_Ca_BS"/>
</dbReference>
<comment type="subcellular location">
    <subcellularLocation>
        <location evidence="1">Mitochondrion inner membrane</location>
    </subcellularLocation>
    <subcellularLocation>
        <location evidence="2">Mitochondrion intermembrane space</location>
    </subcellularLocation>
</comment>
<keyword evidence="4" id="KW-0109">Calcium transport</keyword>
<keyword evidence="14" id="KW-0732">Signal</keyword>
<keyword evidence="3" id="KW-0813">Transport</keyword>
<feature type="signal peptide" evidence="14">
    <location>
        <begin position="1"/>
        <end position="24"/>
    </location>
</feature>
<keyword evidence="7" id="KW-0999">Mitochondrion inner membrane</keyword>
<evidence type="ECO:0000256" key="11">
    <source>
        <dbReference type="ARBA" id="ARBA00023128"/>
    </source>
</evidence>
<evidence type="ECO:0000313" key="16">
    <source>
        <dbReference type="EMBL" id="MES1920103.1"/>
    </source>
</evidence>
<evidence type="ECO:0000256" key="6">
    <source>
        <dbReference type="ARBA" id="ARBA00022737"/>
    </source>
</evidence>
<feature type="domain" description="EF-hand" evidence="15">
    <location>
        <begin position="131"/>
        <end position="166"/>
    </location>
</feature>
<evidence type="ECO:0000256" key="5">
    <source>
        <dbReference type="ARBA" id="ARBA00022723"/>
    </source>
</evidence>
<evidence type="ECO:0000256" key="8">
    <source>
        <dbReference type="ARBA" id="ARBA00022837"/>
    </source>
</evidence>
<evidence type="ECO:0000256" key="4">
    <source>
        <dbReference type="ARBA" id="ARBA00022568"/>
    </source>
</evidence>
<dbReference type="SMART" id="SM00054">
    <property type="entry name" value="EFh"/>
    <property type="match status" value="3"/>
</dbReference>
<keyword evidence="17" id="KW-1185">Reference proteome</keyword>
<evidence type="ECO:0000256" key="12">
    <source>
        <dbReference type="ARBA" id="ARBA00023136"/>
    </source>
</evidence>
<evidence type="ECO:0000256" key="7">
    <source>
        <dbReference type="ARBA" id="ARBA00022792"/>
    </source>
</evidence>
<keyword evidence="6" id="KW-0677">Repeat</keyword>
<feature type="chain" id="PRO_5047300968" description="EF-hand domain-containing protein" evidence="14">
    <location>
        <begin position="25"/>
        <end position="369"/>
    </location>
</feature>
<keyword evidence="9" id="KW-0809">Transit peptide</keyword>
<keyword evidence="11" id="KW-0496">Mitochondrion</keyword>
<evidence type="ECO:0000256" key="10">
    <source>
        <dbReference type="ARBA" id="ARBA00023065"/>
    </source>
</evidence>
<dbReference type="Gene3D" id="1.10.238.10">
    <property type="entry name" value="EF-hand"/>
    <property type="match status" value="2"/>
</dbReference>
<sequence>MFFRKWRTENFLKIFLKLPKFSLAAVPIAADEDWRQNIKRNYHNRIRSLSRPEKIFSTFASVTKDGEPVYVKYMTLDDFINSVVPFNCQSDHDKRNLRNEDYAAFFDSVDVDKDGLISLPEYALFSMLLSIPENNIETAFKMFDLDGNGRVEIDEFFNLIDVMSDKTWPGFSLRSIAKEAHLIKLFFGDKNEETLSFDRFKRFIVHLRRNINKMEFDYYDKSKSGFIDAKSFAFSITSYCSNNRIDHFIEKCKKIPIDLAKERISKDDFLMFNKVLSSLEEIRYALELFTSSQKALDKADFNRAVVTVTGEKLNKSVIDVIFYVFDEDGDGRLSQLELMKALEFRYKNKVEVWNEFGLKNRFDCVKSCL</sequence>
<dbReference type="EMBL" id="JBDODL010000513">
    <property type="protein sequence ID" value="MES1920103.1"/>
    <property type="molecule type" value="Genomic_DNA"/>
</dbReference>
<protein>
    <recommendedName>
        <fullName evidence="15">EF-hand domain-containing protein</fullName>
    </recommendedName>
</protein>
<evidence type="ECO:0000256" key="3">
    <source>
        <dbReference type="ARBA" id="ARBA00022448"/>
    </source>
</evidence>
<dbReference type="Pfam" id="PF13833">
    <property type="entry name" value="EF-hand_8"/>
    <property type="match status" value="1"/>
</dbReference>
<evidence type="ECO:0000256" key="14">
    <source>
        <dbReference type="SAM" id="SignalP"/>
    </source>
</evidence>
<dbReference type="Pfam" id="PF13202">
    <property type="entry name" value="EF-hand_5"/>
    <property type="match status" value="2"/>
</dbReference>
<evidence type="ECO:0000256" key="2">
    <source>
        <dbReference type="ARBA" id="ARBA00004569"/>
    </source>
</evidence>
<evidence type="ECO:0000256" key="1">
    <source>
        <dbReference type="ARBA" id="ARBA00004273"/>
    </source>
</evidence>
<comment type="caution">
    <text evidence="16">The sequence shown here is derived from an EMBL/GenBank/DDBJ whole genome shotgun (WGS) entry which is preliminary data.</text>
</comment>
<evidence type="ECO:0000259" key="15">
    <source>
        <dbReference type="PROSITE" id="PS50222"/>
    </source>
</evidence>
<dbReference type="InterPro" id="IPR011992">
    <property type="entry name" value="EF-hand-dom_pair"/>
</dbReference>
<dbReference type="PROSITE" id="PS00018">
    <property type="entry name" value="EF_HAND_1"/>
    <property type="match status" value="2"/>
</dbReference>
<feature type="domain" description="EF-hand" evidence="15">
    <location>
        <begin position="313"/>
        <end position="348"/>
    </location>
</feature>
<dbReference type="PANTHER" id="PTHR12294:SF1">
    <property type="entry name" value="CALCIUM UPTAKE PROTEIN 1, MITOCHONDRIAL"/>
    <property type="match status" value="1"/>
</dbReference>